<dbReference type="Gene3D" id="2.160.20.10">
    <property type="entry name" value="Single-stranded right-handed beta-helix, Pectin lyase-like"/>
    <property type="match status" value="1"/>
</dbReference>
<dbReference type="InterPro" id="IPR006626">
    <property type="entry name" value="PbH1"/>
</dbReference>
<reference evidence="2" key="1">
    <citation type="submission" date="2020-09" db="EMBL/GenBank/DDBJ databases">
        <title>Draft Genome Sequence of Paenibacillus sp. WST5.</title>
        <authorList>
            <person name="Bao Z."/>
        </authorList>
    </citation>
    <scope>NUCLEOTIDE SEQUENCE</scope>
    <source>
        <strain evidence="2">WST5</strain>
    </source>
</reference>
<feature type="domain" description="Rhamnogalacturonase A/B/Epimerase-like pectate lyase" evidence="1">
    <location>
        <begin position="5"/>
        <end position="257"/>
    </location>
</feature>
<accession>A0A926QKB7</accession>
<gene>
    <name evidence="2" type="ORF">ICC18_14380</name>
</gene>
<dbReference type="Pfam" id="PF12708">
    <property type="entry name" value="Pect-lyase_RHGA_epim"/>
    <property type="match status" value="1"/>
</dbReference>
<dbReference type="EMBL" id="JACVVD010000004">
    <property type="protein sequence ID" value="MBD0381309.1"/>
    <property type="molecule type" value="Genomic_DNA"/>
</dbReference>
<dbReference type="SMART" id="SM00710">
    <property type="entry name" value="PbH1"/>
    <property type="match status" value="6"/>
</dbReference>
<dbReference type="InterPro" id="IPR012334">
    <property type="entry name" value="Pectin_lyas_fold"/>
</dbReference>
<protein>
    <submittedName>
        <fullName evidence="2">Right-handed parallel beta-helix repeat-containing protein</fullName>
    </submittedName>
</protein>
<keyword evidence="3" id="KW-1185">Reference proteome</keyword>
<dbReference type="SUPFAM" id="SSF51126">
    <property type="entry name" value="Pectin lyase-like"/>
    <property type="match status" value="2"/>
</dbReference>
<dbReference type="Proteomes" id="UP000650466">
    <property type="component" value="Unassembled WGS sequence"/>
</dbReference>
<organism evidence="2 3">
    <name type="scientific">Paenibacillus sedimenti</name>
    <dbReference type="NCBI Taxonomy" id="2770274"/>
    <lineage>
        <taxon>Bacteria</taxon>
        <taxon>Bacillati</taxon>
        <taxon>Bacillota</taxon>
        <taxon>Bacilli</taxon>
        <taxon>Bacillales</taxon>
        <taxon>Paenibacillaceae</taxon>
        <taxon>Paenibacillus</taxon>
    </lineage>
</organism>
<dbReference type="AlphaFoldDB" id="A0A926QKB7"/>
<proteinExistence type="predicted"/>
<dbReference type="RefSeq" id="WP_188175098.1">
    <property type="nucleotide sequence ID" value="NZ_JACVVD010000004.1"/>
</dbReference>
<dbReference type="InterPro" id="IPR011050">
    <property type="entry name" value="Pectin_lyase_fold/virulence"/>
</dbReference>
<dbReference type="InterPro" id="IPR024535">
    <property type="entry name" value="RHGA/B-epi-like_pectate_lyase"/>
</dbReference>
<comment type="caution">
    <text evidence="2">The sequence shown here is derived from an EMBL/GenBank/DDBJ whole genome shotgun (WGS) entry which is preliminary data.</text>
</comment>
<evidence type="ECO:0000259" key="1">
    <source>
        <dbReference type="Pfam" id="PF12708"/>
    </source>
</evidence>
<evidence type="ECO:0000313" key="2">
    <source>
        <dbReference type="EMBL" id="MBD0381309.1"/>
    </source>
</evidence>
<evidence type="ECO:0000313" key="3">
    <source>
        <dbReference type="Proteomes" id="UP000650466"/>
    </source>
</evidence>
<sequence length="417" mass="45215">MSGQFFDITDYGAVGNGTTDNRANIQAAIDDCSTSGGGSVYVPNGTYLISSALTIPSKVSLFGNGEPSEIKPASGAAYAGSAVINTNGQDSSISNLKLSLNNSGEIGINIAGGTSKLRIDKVYFSNGSQGIAFNNDPLMPVNDTIITDCKFDKSGYGVLLYATSKGKGLIIRGCYFFNGGYDYFESNRADFTDIVIINNKFDTFTTTGASDGFAIGIARGNGITITGNQFYGIQREAIHIENSSKDIVVFNNKFDECGYSFSDISVNNKVINCISGSTNINIYKNSFKNTGRRGTAIYMGASGGINGSKYSVYNNVFAGFRAAIVNDEQKQCEYVRNEISDCDKAFGGFKLFSQTYMSNIITNCSFGFSYTGYNLYWSPTETRNVYLDNKLVNVTTPFKTDENPGYMQRTFLWNQGM</sequence>
<name>A0A926QKB7_9BACL</name>